<feature type="signal peptide" evidence="1">
    <location>
        <begin position="1"/>
        <end position="32"/>
    </location>
</feature>
<reference evidence="2" key="1">
    <citation type="submission" date="2020-07" db="EMBL/GenBank/DDBJ databases">
        <title>Huge and variable diversity of episymbiotic CPR bacteria and DPANN archaea in groundwater ecosystems.</title>
        <authorList>
            <person name="He C.Y."/>
            <person name="Keren R."/>
            <person name="Whittaker M."/>
            <person name="Farag I.F."/>
            <person name="Doudna J."/>
            <person name="Cate J.H.D."/>
            <person name="Banfield J.F."/>
        </authorList>
    </citation>
    <scope>NUCLEOTIDE SEQUENCE</scope>
    <source>
        <strain evidence="2">NC_groundwater_193_Ag_S-0.1um_51_7</strain>
    </source>
</reference>
<gene>
    <name evidence="2" type="ORF">HYT40_01960</name>
</gene>
<accession>A0A931SBI7</accession>
<evidence type="ECO:0000313" key="3">
    <source>
        <dbReference type="Proteomes" id="UP000724148"/>
    </source>
</evidence>
<dbReference type="AlphaFoldDB" id="A0A931SBI7"/>
<protein>
    <recommendedName>
        <fullName evidence="4">DUF5667 domain-containing protein</fullName>
    </recommendedName>
</protein>
<feature type="chain" id="PRO_5037323838" description="DUF5667 domain-containing protein" evidence="1">
    <location>
        <begin position="33"/>
        <end position="264"/>
    </location>
</feature>
<comment type="caution">
    <text evidence="2">The sequence shown here is derived from an EMBL/GenBank/DDBJ whole genome shotgun (WGS) entry which is preliminary data.</text>
</comment>
<organism evidence="2 3">
    <name type="scientific">Candidatus Sungiibacteriota bacterium</name>
    <dbReference type="NCBI Taxonomy" id="2750080"/>
    <lineage>
        <taxon>Bacteria</taxon>
        <taxon>Candidatus Sungiibacteriota</taxon>
    </lineage>
</organism>
<proteinExistence type="predicted"/>
<evidence type="ECO:0000256" key="1">
    <source>
        <dbReference type="SAM" id="SignalP"/>
    </source>
</evidence>
<name>A0A931SBI7_9BACT</name>
<evidence type="ECO:0008006" key="4">
    <source>
        <dbReference type="Google" id="ProtNLM"/>
    </source>
</evidence>
<dbReference type="Proteomes" id="UP000724148">
    <property type="component" value="Unassembled WGS sequence"/>
</dbReference>
<evidence type="ECO:0000313" key="2">
    <source>
        <dbReference type="EMBL" id="MBI2096899.1"/>
    </source>
</evidence>
<dbReference type="EMBL" id="JACOZA010000050">
    <property type="protein sequence ID" value="MBI2096899.1"/>
    <property type="molecule type" value="Genomic_DNA"/>
</dbReference>
<sequence length="264" mass="28231">MMKHNSKLNTLAYGLTGMVLIANVVLPSSAFAQTAGGSSPNPVTAQQAPSDKNFCALISNVGAGVTRQIANNVSKFNTRQTNRANGLTQRFTARDTRRTQGRDQIDARRAEHVAKLQRAAKTDTEKQAIAAFDATVKAAIAARRQAVDAAVKAYRDGYNQALAGRGPIVDAVIATFQNSVNAAVGKAKTDCANNAEPKTVRITFLASLKAARQKFEADRKVLEKVPPQLKTIRDAREQAISKAVADFKTAIEKAGADLKAALKK</sequence>
<keyword evidence="1" id="KW-0732">Signal</keyword>